<dbReference type="Proteomes" id="UP001460270">
    <property type="component" value="Unassembled WGS sequence"/>
</dbReference>
<accession>A0AAW0MEH0</accession>
<name>A0AAW0MEH0_9GOBI</name>
<gene>
    <name evidence="2" type="ORF">WMY93_032000</name>
</gene>
<feature type="region of interest" description="Disordered" evidence="1">
    <location>
        <begin position="1"/>
        <end position="79"/>
    </location>
</feature>
<dbReference type="AlphaFoldDB" id="A0AAW0MEH0"/>
<evidence type="ECO:0000313" key="3">
    <source>
        <dbReference type="Proteomes" id="UP001460270"/>
    </source>
</evidence>
<comment type="caution">
    <text evidence="2">The sequence shown here is derived from an EMBL/GenBank/DDBJ whole genome shotgun (WGS) entry which is preliminary data.</text>
</comment>
<organism evidence="2 3">
    <name type="scientific">Mugilogobius chulae</name>
    <name type="common">yellowstripe goby</name>
    <dbReference type="NCBI Taxonomy" id="88201"/>
    <lineage>
        <taxon>Eukaryota</taxon>
        <taxon>Metazoa</taxon>
        <taxon>Chordata</taxon>
        <taxon>Craniata</taxon>
        <taxon>Vertebrata</taxon>
        <taxon>Euteleostomi</taxon>
        <taxon>Actinopterygii</taxon>
        <taxon>Neopterygii</taxon>
        <taxon>Teleostei</taxon>
        <taxon>Neoteleostei</taxon>
        <taxon>Acanthomorphata</taxon>
        <taxon>Gobiaria</taxon>
        <taxon>Gobiiformes</taxon>
        <taxon>Gobioidei</taxon>
        <taxon>Gobiidae</taxon>
        <taxon>Gobionellinae</taxon>
        <taxon>Mugilogobius</taxon>
    </lineage>
</organism>
<feature type="compositionally biased region" description="Basic and acidic residues" evidence="1">
    <location>
        <begin position="117"/>
        <end position="133"/>
    </location>
</feature>
<protein>
    <submittedName>
        <fullName evidence="2">Uncharacterized protein</fullName>
    </submittedName>
</protein>
<reference evidence="3" key="1">
    <citation type="submission" date="2024-04" db="EMBL/GenBank/DDBJ databases">
        <title>Salinicola lusitanus LLJ914,a marine bacterium isolated from the Okinawa Trough.</title>
        <authorList>
            <person name="Li J."/>
        </authorList>
    </citation>
    <scope>NUCLEOTIDE SEQUENCE [LARGE SCALE GENOMIC DNA]</scope>
</reference>
<keyword evidence="3" id="KW-1185">Reference proteome</keyword>
<proteinExistence type="predicted"/>
<sequence length="145" mass="17530">MDQREREEEWKDDLRDKREKGGHSEGPEREREREREDDQIDQREREEDTQRDQRERERMIRGTRERRGGHSEGPERERERENMCILAVHISKLPPLTPEQIIDCVVSETISPFLKLPEKWRPETPSHREKDSTGTEDMETLVNNW</sequence>
<evidence type="ECO:0000313" key="2">
    <source>
        <dbReference type="EMBL" id="KAK7877285.1"/>
    </source>
</evidence>
<feature type="region of interest" description="Disordered" evidence="1">
    <location>
        <begin position="117"/>
        <end position="145"/>
    </location>
</feature>
<evidence type="ECO:0000256" key="1">
    <source>
        <dbReference type="SAM" id="MobiDB-lite"/>
    </source>
</evidence>
<dbReference type="EMBL" id="JBBPFD010000704">
    <property type="protein sequence ID" value="KAK7877285.1"/>
    <property type="molecule type" value="Genomic_DNA"/>
</dbReference>